<comment type="caution">
    <text evidence="1">The sequence shown here is derived from an EMBL/GenBank/DDBJ whole genome shotgun (WGS) entry which is preliminary data.</text>
</comment>
<dbReference type="EMBL" id="MDCJ01000007">
    <property type="protein sequence ID" value="ODS04289.1"/>
    <property type="molecule type" value="Genomic_DNA"/>
</dbReference>
<organism evidence="1 2">
    <name type="scientific">Vibrio scophthalmi</name>
    <dbReference type="NCBI Taxonomy" id="45658"/>
    <lineage>
        <taxon>Bacteria</taxon>
        <taxon>Pseudomonadati</taxon>
        <taxon>Pseudomonadota</taxon>
        <taxon>Gammaproteobacteria</taxon>
        <taxon>Vibrionales</taxon>
        <taxon>Vibrionaceae</taxon>
        <taxon>Vibrio</taxon>
    </lineage>
</organism>
<dbReference type="AlphaFoldDB" id="A0A1E3WEN8"/>
<dbReference type="OrthoDB" id="5905661at2"/>
<name>A0A1E3WEN8_9VIBR</name>
<evidence type="ECO:0000313" key="1">
    <source>
        <dbReference type="EMBL" id="ODS04289.1"/>
    </source>
</evidence>
<gene>
    <name evidence="1" type="ORF">VSF3289_03420</name>
</gene>
<accession>A0A1E3WEN8</accession>
<sequence>MTTQISYEPCHLPCPDMNHHSLTREDKERGLVWIKKVRADLESKRSQDETDLERNKRRWLMKLKEKSLRLPERVIKRNQNEAA</sequence>
<proteinExistence type="predicted"/>
<evidence type="ECO:0000313" key="2">
    <source>
        <dbReference type="Proteomes" id="UP000095131"/>
    </source>
</evidence>
<dbReference type="Proteomes" id="UP000095131">
    <property type="component" value="Unassembled WGS sequence"/>
</dbReference>
<protein>
    <submittedName>
        <fullName evidence="1">Uncharacterized protein</fullName>
    </submittedName>
</protein>
<dbReference type="RefSeq" id="WP_069447559.1">
    <property type="nucleotide sequence ID" value="NZ_MDCJ01000007.1"/>
</dbReference>
<reference evidence="1 2" key="1">
    <citation type="submission" date="2016-08" db="EMBL/GenBank/DDBJ databases">
        <title>Genome sequencing of Vibrio scophthalmi strain FP3289, an isolated from Paralichthys olivaceus.</title>
        <authorList>
            <person name="Han H.-J."/>
        </authorList>
    </citation>
    <scope>NUCLEOTIDE SEQUENCE [LARGE SCALE GENOMIC DNA]</scope>
    <source>
        <strain evidence="1 2">FP3289</strain>
    </source>
</reference>